<dbReference type="InterPro" id="IPR044821">
    <property type="entry name" value="At1g28695/At4g15970-like"/>
</dbReference>
<accession>A0A2G9HCS9</accession>
<keyword evidence="2" id="KW-1133">Transmembrane helix</keyword>
<sequence>MDSGGGGGSSSTVNSCDFHESSGNSQDHHHHHFSGVSINITLLFVGVGIIYLANVDNNMENTLTKATMKDNKIVIITTLKAAWTKPNSIFDLFLESFRIGNKTQNAYSRCLQVHRHRYALTTACVDFSGEAFYITKDYLKMLWRRTDFLRIVLEAGYNFVFTIYINIYVLKFYPNVDFQIACDHYGYDYRDLRNSPNGGFNIQIDSNIKSYNQKVFFFLFRIRRHMNSRNATWDDQHIYATKVDVLNINKNK</sequence>
<feature type="transmembrane region" description="Helical" evidence="2">
    <location>
        <begin position="33"/>
        <end position="53"/>
    </location>
</feature>
<organism evidence="4 5">
    <name type="scientific">Handroanthus impetiginosus</name>
    <dbReference type="NCBI Taxonomy" id="429701"/>
    <lineage>
        <taxon>Eukaryota</taxon>
        <taxon>Viridiplantae</taxon>
        <taxon>Streptophyta</taxon>
        <taxon>Embryophyta</taxon>
        <taxon>Tracheophyta</taxon>
        <taxon>Spermatophyta</taxon>
        <taxon>Magnoliopsida</taxon>
        <taxon>eudicotyledons</taxon>
        <taxon>Gunneridae</taxon>
        <taxon>Pentapetalae</taxon>
        <taxon>asterids</taxon>
        <taxon>lamiids</taxon>
        <taxon>Lamiales</taxon>
        <taxon>Bignoniaceae</taxon>
        <taxon>Crescentiina</taxon>
        <taxon>Tabebuia alliance</taxon>
        <taxon>Handroanthus</taxon>
    </lineage>
</organism>
<dbReference type="EMBL" id="NKXS01002102">
    <property type="protein sequence ID" value="PIN15316.1"/>
    <property type="molecule type" value="Genomic_DNA"/>
</dbReference>
<evidence type="ECO:0000259" key="3">
    <source>
        <dbReference type="Pfam" id="PF03407"/>
    </source>
</evidence>
<feature type="region of interest" description="Disordered" evidence="1">
    <location>
        <begin position="1"/>
        <end position="24"/>
    </location>
</feature>
<evidence type="ECO:0000256" key="2">
    <source>
        <dbReference type="SAM" id="Phobius"/>
    </source>
</evidence>
<proteinExistence type="predicted"/>
<evidence type="ECO:0000256" key="1">
    <source>
        <dbReference type="SAM" id="MobiDB-lite"/>
    </source>
</evidence>
<dbReference type="STRING" id="429701.A0A2G9HCS9"/>
<evidence type="ECO:0000313" key="5">
    <source>
        <dbReference type="Proteomes" id="UP000231279"/>
    </source>
</evidence>
<keyword evidence="2" id="KW-0472">Membrane</keyword>
<dbReference type="OrthoDB" id="540503at2759"/>
<feature type="transmembrane region" description="Helical" evidence="2">
    <location>
        <begin position="148"/>
        <end position="170"/>
    </location>
</feature>
<name>A0A2G9HCS9_9LAMI</name>
<comment type="caution">
    <text evidence="4">The sequence shown here is derived from an EMBL/GenBank/DDBJ whole genome shotgun (WGS) entry which is preliminary data.</text>
</comment>
<reference evidence="5" key="1">
    <citation type="journal article" date="2018" name="Gigascience">
        <title>Genome assembly of the Pink Ipe (Handroanthus impetiginosus, Bignoniaceae), a highly valued, ecologically keystone Neotropical timber forest tree.</title>
        <authorList>
            <person name="Silva-Junior O.B."/>
            <person name="Grattapaglia D."/>
            <person name="Novaes E."/>
            <person name="Collevatti R.G."/>
        </authorList>
    </citation>
    <scope>NUCLEOTIDE SEQUENCE [LARGE SCALE GENOMIC DNA]</scope>
    <source>
        <strain evidence="5">cv. UFG-1</strain>
    </source>
</reference>
<dbReference type="Proteomes" id="UP000231279">
    <property type="component" value="Unassembled WGS sequence"/>
</dbReference>
<dbReference type="InterPro" id="IPR005069">
    <property type="entry name" value="Nucl-diP-sugar_transferase"/>
</dbReference>
<feature type="domain" description="Nucleotide-diphospho-sugar transferase" evidence="3">
    <location>
        <begin position="105"/>
        <end position="234"/>
    </location>
</feature>
<keyword evidence="2" id="KW-0812">Transmembrane</keyword>
<dbReference type="Pfam" id="PF03407">
    <property type="entry name" value="Nucleotid_trans"/>
    <property type="match status" value="1"/>
</dbReference>
<protein>
    <recommendedName>
        <fullName evidence="3">Nucleotide-diphospho-sugar transferase domain-containing protein</fullName>
    </recommendedName>
</protein>
<dbReference type="PANTHER" id="PTHR46038">
    <property type="entry name" value="EXPRESSED PROTEIN-RELATED"/>
    <property type="match status" value="1"/>
</dbReference>
<dbReference type="PANTHER" id="PTHR46038:SF58">
    <property type="entry name" value="GLYCOSYLTRANSFERASE"/>
    <property type="match status" value="1"/>
</dbReference>
<dbReference type="AlphaFoldDB" id="A0A2G9HCS9"/>
<keyword evidence="5" id="KW-1185">Reference proteome</keyword>
<gene>
    <name evidence="4" type="ORF">CDL12_12037</name>
</gene>
<evidence type="ECO:0000313" key="4">
    <source>
        <dbReference type="EMBL" id="PIN15316.1"/>
    </source>
</evidence>